<dbReference type="InterPro" id="IPR013256">
    <property type="entry name" value="Chromatin_SPT2"/>
</dbReference>
<dbReference type="GO" id="GO:0005730">
    <property type="term" value="C:nucleolus"/>
    <property type="evidence" value="ECO:0007669"/>
    <property type="project" value="TreeGrafter"/>
</dbReference>
<evidence type="ECO:0000256" key="2">
    <source>
        <dbReference type="ARBA" id="ARBA00023054"/>
    </source>
</evidence>
<keyword evidence="5" id="KW-1185">Reference proteome</keyword>
<evidence type="ECO:0000313" key="4">
    <source>
        <dbReference type="EMBL" id="KAF6169010.1"/>
    </source>
</evidence>
<dbReference type="Proteomes" id="UP000541444">
    <property type="component" value="Unassembled WGS sequence"/>
</dbReference>
<feature type="region of interest" description="Disordered" evidence="3">
    <location>
        <begin position="128"/>
        <end position="214"/>
    </location>
</feature>
<reference evidence="4 5" key="1">
    <citation type="journal article" date="2020" name="IScience">
        <title>Genome Sequencing of the Endangered Kingdonia uniflora (Circaeasteraceae, Ranunculales) Reveals Potential Mechanisms of Evolutionary Specialization.</title>
        <authorList>
            <person name="Sun Y."/>
            <person name="Deng T."/>
            <person name="Zhang A."/>
            <person name="Moore M.J."/>
            <person name="Landis J.B."/>
            <person name="Lin N."/>
            <person name="Zhang H."/>
            <person name="Zhang X."/>
            <person name="Huang J."/>
            <person name="Zhang X."/>
            <person name="Sun H."/>
            <person name="Wang H."/>
        </authorList>
    </citation>
    <scope>NUCLEOTIDE SEQUENCE [LARGE SCALE GENOMIC DNA]</scope>
    <source>
        <strain evidence="4">TB1705</strain>
        <tissue evidence="4">Leaf</tissue>
    </source>
</reference>
<evidence type="ECO:0000256" key="3">
    <source>
        <dbReference type="SAM" id="MobiDB-lite"/>
    </source>
</evidence>
<dbReference type="PANTHER" id="PTHR22691">
    <property type="entry name" value="YEAST SPT2-RELATED"/>
    <property type="match status" value="1"/>
</dbReference>
<accession>A0A7J7NPN6</accession>
<dbReference type="AlphaFoldDB" id="A0A7J7NPN6"/>
<dbReference type="OrthoDB" id="6259853at2759"/>
<comment type="caution">
    <text evidence="4">The sequence shown here is derived from an EMBL/GenBank/DDBJ whole genome shotgun (WGS) entry which is preliminary data.</text>
</comment>
<feature type="compositionally biased region" description="Acidic residues" evidence="3">
    <location>
        <begin position="193"/>
        <end position="205"/>
    </location>
</feature>
<organism evidence="4 5">
    <name type="scientific">Kingdonia uniflora</name>
    <dbReference type="NCBI Taxonomy" id="39325"/>
    <lineage>
        <taxon>Eukaryota</taxon>
        <taxon>Viridiplantae</taxon>
        <taxon>Streptophyta</taxon>
        <taxon>Embryophyta</taxon>
        <taxon>Tracheophyta</taxon>
        <taxon>Spermatophyta</taxon>
        <taxon>Magnoliopsida</taxon>
        <taxon>Ranunculales</taxon>
        <taxon>Circaeasteraceae</taxon>
        <taxon>Kingdonia</taxon>
    </lineage>
</organism>
<feature type="compositionally biased region" description="Polar residues" evidence="3">
    <location>
        <begin position="76"/>
        <end position="94"/>
    </location>
</feature>
<protein>
    <submittedName>
        <fullName evidence="4">Uncharacterized protein</fullName>
    </submittedName>
</protein>
<gene>
    <name evidence="4" type="ORF">GIB67_038507</name>
</gene>
<keyword evidence="2" id="KW-0175">Coiled coil</keyword>
<dbReference type="GO" id="GO:0006334">
    <property type="term" value="P:nucleosome assembly"/>
    <property type="evidence" value="ECO:0007669"/>
    <property type="project" value="TreeGrafter"/>
</dbReference>
<name>A0A7J7NPN6_9MAGN</name>
<dbReference type="PANTHER" id="PTHR22691:SF8">
    <property type="entry name" value="PROTEIN SPT2 HOMOLOG"/>
    <property type="match status" value="1"/>
</dbReference>
<sequence>MKGIFNQLPCALVVMVWKQENGASLGNYQEEKKKLPYDGTLGNFFGPSQPVIHERVLQEHKSSLENLHLAARVPNPSHSHNKNPGSTTAGTTSAVRDIPLKHVDQVKLKAQKLKDNRDYSSLFSEDAELPVPIKGPPPQNAHVQMKPPTQISSRAPPQKKRPAGKYADEVDNEAFSMLKKLTRYNSNKFRDDSDSDSDSDMEANFDDIQKEETP</sequence>
<dbReference type="Pfam" id="PF08243">
    <property type="entry name" value="SPT2"/>
    <property type="match status" value="1"/>
</dbReference>
<feature type="region of interest" description="Disordered" evidence="3">
    <location>
        <begin position="73"/>
        <end position="96"/>
    </location>
</feature>
<dbReference type="EMBL" id="JACGCM010000671">
    <property type="protein sequence ID" value="KAF6169010.1"/>
    <property type="molecule type" value="Genomic_DNA"/>
</dbReference>
<evidence type="ECO:0000313" key="5">
    <source>
        <dbReference type="Proteomes" id="UP000541444"/>
    </source>
</evidence>
<dbReference type="GO" id="GO:0006360">
    <property type="term" value="P:transcription by RNA polymerase I"/>
    <property type="evidence" value="ECO:0007669"/>
    <property type="project" value="TreeGrafter"/>
</dbReference>
<dbReference type="GO" id="GO:0003677">
    <property type="term" value="F:DNA binding"/>
    <property type="evidence" value="ECO:0007669"/>
    <property type="project" value="TreeGrafter"/>
</dbReference>
<evidence type="ECO:0000256" key="1">
    <source>
        <dbReference type="ARBA" id="ARBA00006461"/>
    </source>
</evidence>
<dbReference type="GO" id="GO:0042393">
    <property type="term" value="F:histone binding"/>
    <property type="evidence" value="ECO:0007669"/>
    <property type="project" value="TreeGrafter"/>
</dbReference>
<proteinExistence type="inferred from homology"/>
<feature type="non-terminal residue" evidence="4">
    <location>
        <position position="1"/>
    </location>
</feature>
<comment type="similarity">
    <text evidence="1">Belongs to the SPT2 family.</text>
</comment>